<sequence>MIKVMKKLIFTTVITLSTLFSAQTFANTNPYVLMQQTADKLFSDIKANQNKINKDPNYLRTIVRNDLMPYVHVKYAGLKVLGKYLKKADLQQRDRFFNVFGQFIEQSYAQVLTQYTNQKVEIEAEKPLDNKLIVGIRVNILANDDRKPIELNFKWRKNSRTGEWQAYDMVAEGISMITTKHNEWSGILRQKGIDTLIANLEKSTQKPITLSK</sequence>
<dbReference type="EMBL" id="JASAXT010000005">
    <property type="protein sequence ID" value="MDP8148243.1"/>
    <property type="molecule type" value="Genomic_DNA"/>
</dbReference>
<proteinExistence type="predicted"/>
<name>A0AAW8CG62_9PAST</name>
<dbReference type="AlphaFoldDB" id="A0AAW8CG62"/>
<feature type="signal peptide" evidence="1">
    <location>
        <begin position="1"/>
        <end position="26"/>
    </location>
</feature>
<dbReference type="GeneID" id="300270486"/>
<dbReference type="RefSeq" id="WP_306346369.1">
    <property type="nucleotide sequence ID" value="NZ_JASAVU010000002.1"/>
</dbReference>
<dbReference type="PIRSF" id="PIRSF004649">
    <property type="entry name" value="MlaC"/>
    <property type="match status" value="1"/>
</dbReference>
<dbReference type="Gene3D" id="3.10.450.710">
    <property type="entry name" value="Tgt2/MlaC"/>
    <property type="match status" value="1"/>
</dbReference>
<dbReference type="Proteomes" id="UP001226020">
    <property type="component" value="Unassembled WGS sequence"/>
</dbReference>
<protein>
    <submittedName>
        <fullName evidence="2">Phospholipid-binding protein MlaC</fullName>
    </submittedName>
</protein>
<keyword evidence="1" id="KW-0732">Signal</keyword>
<evidence type="ECO:0000313" key="3">
    <source>
        <dbReference type="Proteomes" id="UP001226020"/>
    </source>
</evidence>
<feature type="chain" id="PRO_5043812829" evidence="1">
    <location>
        <begin position="27"/>
        <end position="212"/>
    </location>
</feature>
<dbReference type="InterPro" id="IPR042245">
    <property type="entry name" value="Tgt2/MlaC_sf"/>
</dbReference>
<dbReference type="Pfam" id="PF05494">
    <property type="entry name" value="MlaC"/>
    <property type="match status" value="1"/>
</dbReference>
<dbReference type="NCBIfam" id="NF011697">
    <property type="entry name" value="PRK15117.1"/>
    <property type="match status" value="1"/>
</dbReference>
<accession>A0AAW8CG62</accession>
<organism evidence="2 3">
    <name type="scientific">Phocoenobacter atlanticus subsp. atlanticus</name>
    <dbReference type="NCBI Taxonomy" id="3061285"/>
    <lineage>
        <taxon>Bacteria</taxon>
        <taxon>Pseudomonadati</taxon>
        <taxon>Pseudomonadota</taxon>
        <taxon>Gammaproteobacteria</taxon>
        <taxon>Pasteurellales</taxon>
        <taxon>Pasteurellaceae</taxon>
        <taxon>Phocoenobacter</taxon>
        <taxon>Phocoenobacter atlanticus</taxon>
    </lineage>
</organism>
<evidence type="ECO:0000313" key="2">
    <source>
        <dbReference type="EMBL" id="MDP8148243.1"/>
    </source>
</evidence>
<gene>
    <name evidence="2" type="primary">mlaC</name>
    <name evidence="2" type="ORF">QJU57_03990</name>
</gene>
<reference evidence="2 3" key="1">
    <citation type="journal article" date="2023" name="Front. Microbiol.">
        <title>Phylogeography and host specificity of Pasteurellaceae pathogenic to sea-farmed fish in the north-east Atlantic.</title>
        <authorList>
            <person name="Gulla S."/>
            <person name="Colquhoun D.J."/>
            <person name="Olsen A.B."/>
            <person name="Spilsberg B."/>
            <person name="Lagesen K."/>
            <person name="Aakesson C.P."/>
            <person name="Strom S."/>
            <person name="Manji F."/>
            <person name="Birkbeck T.H."/>
            <person name="Nilsen H.K."/>
        </authorList>
    </citation>
    <scope>NUCLEOTIDE SEQUENCE [LARGE SCALE GENOMIC DNA]</scope>
    <source>
        <strain evidence="2 3">NVIB3131</strain>
    </source>
</reference>
<evidence type="ECO:0000256" key="1">
    <source>
        <dbReference type="SAM" id="SignalP"/>
    </source>
</evidence>
<dbReference type="PANTHER" id="PTHR36573:SF1">
    <property type="entry name" value="INTERMEMBRANE PHOSPHOLIPID TRANSPORT SYSTEM BINDING PROTEIN MLAC"/>
    <property type="match status" value="1"/>
</dbReference>
<keyword evidence="3" id="KW-1185">Reference proteome</keyword>
<comment type="caution">
    <text evidence="2">The sequence shown here is derived from an EMBL/GenBank/DDBJ whole genome shotgun (WGS) entry which is preliminary data.</text>
</comment>
<dbReference type="InterPro" id="IPR008869">
    <property type="entry name" value="MlaC/ttg2D"/>
</dbReference>
<dbReference type="PANTHER" id="PTHR36573">
    <property type="entry name" value="INTERMEMBRANE PHOSPHOLIPID TRANSPORT SYSTEM BINDING PROTEIN MLAC"/>
    <property type="match status" value="1"/>
</dbReference>